<dbReference type="EMBL" id="JAQJAN010000012">
    <property type="protein sequence ID" value="KAJ5716666.1"/>
    <property type="molecule type" value="Genomic_DNA"/>
</dbReference>
<evidence type="ECO:0000313" key="1">
    <source>
        <dbReference type="EMBL" id="KAJ5716666.1"/>
    </source>
</evidence>
<comment type="caution">
    <text evidence="1">The sequence shown here is derived from an EMBL/GenBank/DDBJ whole genome shotgun (WGS) entry which is preliminary data.</text>
</comment>
<name>A0AAD6MTX0_9EURO</name>
<gene>
    <name evidence="1" type="ORF">N7493_008577</name>
</gene>
<organism evidence="1 2">
    <name type="scientific">Penicillium malachiteum</name>
    <dbReference type="NCBI Taxonomy" id="1324776"/>
    <lineage>
        <taxon>Eukaryota</taxon>
        <taxon>Fungi</taxon>
        <taxon>Dikarya</taxon>
        <taxon>Ascomycota</taxon>
        <taxon>Pezizomycotina</taxon>
        <taxon>Eurotiomycetes</taxon>
        <taxon>Eurotiomycetidae</taxon>
        <taxon>Eurotiales</taxon>
        <taxon>Aspergillaceae</taxon>
        <taxon>Penicillium</taxon>
    </lineage>
</organism>
<proteinExistence type="predicted"/>
<reference evidence="1" key="1">
    <citation type="journal article" date="2023" name="IMA Fungus">
        <title>Comparative genomic study of the Penicillium genus elucidates a diverse pangenome and 15 lateral gene transfer events.</title>
        <authorList>
            <person name="Petersen C."/>
            <person name="Sorensen T."/>
            <person name="Nielsen M.R."/>
            <person name="Sondergaard T.E."/>
            <person name="Sorensen J.L."/>
            <person name="Fitzpatrick D.A."/>
            <person name="Frisvad J.C."/>
            <person name="Nielsen K.L."/>
        </authorList>
    </citation>
    <scope>NUCLEOTIDE SEQUENCE</scope>
    <source>
        <strain evidence="1">IBT 17514</strain>
    </source>
</reference>
<dbReference type="AlphaFoldDB" id="A0AAD6MTX0"/>
<protein>
    <submittedName>
        <fullName evidence="1">Uncharacterized protein</fullName>
    </submittedName>
</protein>
<evidence type="ECO:0000313" key="2">
    <source>
        <dbReference type="Proteomes" id="UP001215712"/>
    </source>
</evidence>
<keyword evidence="2" id="KW-1185">Reference proteome</keyword>
<sequence length="278" mass="32270">MSKTRTAIPCKWHSVLLPAELTGDYMGGSVNLEHTEWVRAEREKRLRFEQPDSYLVAGNATEKVLLVDFLRESYSCKQWYLENGHKGHDTFHIKGPVLPVHLSKIADFLYTGAYGLSVDGLLEYPVDYRGYETGCAVCDDTYRMLCFHHGLFHAARSLQMENLQRRCIKNFVHVLEETPPPLVRLVVHEVYSVRPHVSADQLEDVFTLGEIWDYREKFVRSAVTKWLHNPQQEDLSQGSKAKKPLTFEDLRVMHADFDKHFAKWEQQGLSPHEPPMEW</sequence>
<dbReference type="Proteomes" id="UP001215712">
    <property type="component" value="Unassembled WGS sequence"/>
</dbReference>
<accession>A0AAD6MTX0</accession>
<reference evidence="1" key="2">
    <citation type="submission" date="2023-01" db="EMBL/GenBank/DDBJ databases">
        <authorList>
            <person name="Petersen C."/>
        </authorList>
    </citation>
    <scope>NUCLEOTIDE SEQUENCE</scope>
    <source>
        <strain evidence="1">IBT 17514</strain>
    </source>
</reference>